<protein>
    <submittedName>
        <fullName evidence="2">Uncharacterized protein</fullName>
    </submittedName>
</protein>
<evidence type="ECO:0000313" key="3">
    <source>
        <dbReference type="Proteomes" id="UP001176961"/>
    </source>
</evidence>
<dbReference type="Proteomes" id="UP001176961">
    <property type="component" value="Unassembled WGS sequence"/>
</dbReference>
<dbReference type="PANTHER" id="PTHR21749">
    <property type="entry name" value="PRION-LIKE- Q/N-RICH -DOMAIN-BEARING PROTEIN PROTEIN 24"/>
    <property type="match status" value="1"/>
</dbReference>
<keyword evidence="1" id="KW-0732">Signal</keyword>
<feature type="signal peptide" evidence="1">
    <location>
        <begin position="1"/>
        <end position="18"/>
    </location>
</feature>
<organism evidence="2 3">
    <name type="scientific">Cylicocyclus nassatus</name>
    <name type="common">Nematode worm</name>
    <dbReference type="NCBI Taxonomy" id="53992"/>
    <lineage>
        <taxon>Eukaryota</taxon>
        <taxon>Metazoa</taxon>
        <taxon>Ecdysozoa</taxon>
        <taxon>Nematoda</taxon>
        <taxon>Chromadorea</taxon>
        <taxon>Rhabditida</taxon>
        <taxon>Rhabditina</taxon>
        <taxon>Rhabditomorpha</taxon>
        <taxon>Strongyloidea</taxon>
        <taxon>Strongylidae</taxon>
        <taxon>Cylicocyclus</taxon>
    </lineage>
</organism>
<dbReference type="InterPro" id="IPR045860">
    <property type="entry name" value="Snake_toxin-like_sf"/>
</dbReference>
<proteinExistence type="predicted"/>
<accession>A0AA36GKW9</accession>
<reference evidence="2" key="1">
    <citation type="submission" date="2023-07" db="EMBL/GenBank/DDBJ databases">
        <authorList>
            <consortium name="CYATHOMIX"/>
        </authorList>
    </citation>
    <scope>NUCLEOTIDE SEQUENCE</scope>
    <source>
        <strain evidence="2">N/A</strain>
    </source>
</reference>
<sequence length="125" mass="13670">MLIAYLATIPLLITSAYSLQCHTGYSLIKGSTIGEATKECGKDTDYCYNATAQVFSFSKLQKAGCNTMICQFIPDGCQEREILGVPVIFCCCRNEDFCNRGNMTGVTPLAERGAAVLKEMVNLFD</sequence>
<dbReference type="SUPFAM" id="SSF57302">
    <property type="entry name" value="Snake toxin-like"/>
    <property type="match status" value="1"/>
</dbReference>
<dbReference type="AlphaFoldDB" id="A0AA36GKW9"/>
<dbReference type="EMBL" id="CATQJL010000112">
    <property type="protein sequence ID" value="CAJ0593963.1"/>
    <property type="molecule type" value="Genomic_DNA"/>
</dbReference>
<evidence type="ECO:0000313" key="2">
    <source>
        <dbReference type="EMBL" id="CAJ0593963.1"/>
    </source>
</evidence>
<gene>
    <name evidence="2" type="ORF">CYNAS_LOCUS5946</name>
</gene>
<keyword evidence="3" id="KW-1185">Reference proteome</keyword>
<comment type="caution">
    <text evidence="2">The sequence shown here is derived from an EMBL/GenBank/DDBJ whole genome shotgun (WGS) entry which is preliminary data.</text>
</comment>
<feature type="chain" id="PRO_5041445200" evidence="1">
    <location>
        <begin position="19"/>
        <end position="125"/>
    </location>
</feature>
<dbReference type="PANTHER" id="PTHR21749:SF3">
    <property type="entry name" value="ACTIVIN_RECP DOMAIN-CONTAINING PROTEIN"/>
    <property type="match status" value="1"/>
</dbReference>
<evidence type="ECO:0000256" key="1">
    <source>
        <dbReference type="SAM" id="SignalP"/>
    </source>
</evidence>
<name>A0AA36GKW9_CYLNA</name>